<proteinExistence type="inferred from homology"/>
<dbReference type="Gene3D" id="1.20.1740.10">
    <property type="entry name" value="Amino acid/polyamine transporter I"/>
    <property type="match status" value="1"/>
</dbReference>
<comment type="similarity">
    <text evidence="2">Belongs to the amino acid-polyamine-organocation (APC) superfamily. Amino acid transporter (AAT) (TC 2.A.3.1) family.</text>
</comment>
<dbReference type="GO" id="GO:0005886">
    <property type="term" value="C:plasma membrane"/>
    <property type="evidence" value="ECO:0007669"/>
    <property type="project" value="UniProtKB-SubCell"/>
</dbReference>
<feature type="domain" description="Amino acid permease/ SLC12A" evidence="11">
    <location>
        <begin position="37"/>
        <end position="439"/>
    </location>
</feature>
<feature type="region of interest" description="Disordered" evidence="9">
    <location>
        <begin position="1"/>
        <end position="20"/>
    </location>
</feature>
<keyword evidence="13" id="KW-1185">Reference proteome</keyword>
<evidence type="ECO:0000313" key="12">
    <source>
        <dbReference type="EMBL" id="MTD55826.1"/>
    </source>
</evidence>
<evidence type="ECO:0000256" key="4">
    <source>
        <dbReference type="ARBA" id="ARBA00022475"/>
    </source>
</evidence>
<feature type="transmembrane region" description="Helical" evidence="10">
    <location>
        <begin position="384"/>
        <end position="403"/>
    </location>
</feature>
<keyword evidence="4" id="KW-1003">Cell membrane</keyword>
<feature type="transmembrane region" description="Helical" evidence="10">
    <location>
        <begin position="260"/>
        <end position="282"/>
    </location>
</feature>
<feature type="transmembrane region" description="Helical" evidence="10">
    <location>
        <begin position="108"/>
        <end position="126"/>
    </location>
</feature>
<keyword evidence="6" id="KW-0029">Amino-acid transport</keyword>
<feature type="transmembrane region" description="Helical" evidence="10">
    <location>
        <begin position="174"/>
        <end position="194"/>
    </location>
</feature>
<evidence type="ECO:0000256" key="5">
    <source>
        <dbReference type="ARBA" id="ARBA00022692"/>
    </source>
</evidence>
<evidence type="ECO:0000256" key="3">
    <source>
        <dbReference type="ARBA" id="ARBA00022448"/>
    </source>
</evidence>
<feature type="transmembrane region" description="Helical" evidence="10">
    <location>
        <begin position="64"/>
        <end position="87"/>
    </location>
</feature>
<dbReference type="InterPro" id="IPR004840">
    <property type="entry name" value="Amino_acid_permease_CS"/>
</dbReference>
<keyword evidence="8 10" id="KW-0472">Membrane</keyword>
<name>A0A6N7Z7D9_9PSEU</name>
<feature type="transmembrane region" description="Helical" evidence="10">
    <location>
        <begin position="146"/>
        <end position="167"/>
    </location>
</feature>
<dbReference type="GO" id="GO:0006865">
    <property type="term" value="P:amino acid transport"/>
    <property type="evidence" value="ECO:0007669"/>
    <property type="project" value="UniProtKB-KW"/>
</dbReference>
<dbReference type="OrthoDB" id="5297508at2"/>
<dbReference type="InterPro" id="IPR004841">
    <property type="entry name" value="AA-permease/SLC12A_dom"/>
</dbReference>
<evidence type="ECO:0000256" key="1">
    <source>
        <dbReference type="ARBA" id="ARBA00004651"/>
    </source>
</evidence>
<accession>A0A6N7Z7D9</accession>
<feature type="transmembrane region" description="Helical" evidence="10">
    <location>
        <begin position="351"/>
        <end position="372"/>
    </location>
</feature>
<dbReference type="PIRSF" id="PIRSF006060">
    <property type="entry name" value="AA_transporter"/>
    <property type="match status" value="1"/>
</dbReference>
<dbReference type="FunFam" id="1.20.1740.10:FF:000001">
    <property type="entry name" value="Amino acid permease"/>
    <property type="match status" value="1"/>
</dbReference>
<keyword evidence="5 10" id="KW-0812">Transmembrane</keyword>
<sequence length="489" mass="51947">MSQPSSPPVDSGPRAAGTGQFDHEDAGYHKGLSSRQVQMIAIGGAIGTGLFLGAGSRLHSSGPALAIVYAVSGVFAFLVVRAMGELVMHRPTSGSFVSYSREFLGEKAAFFSGWMYFLQWATAGIADVTAVAKYTQFFWPNVPQWIPALIALFVILAVNMVSVKLFGELEFWFAAIKVVALVGFMIAGIVLLVTRHPVAGNVTGPSLIFDHGGIFPAGVLPAVLILQGVVFAYAGIEMVGVTAGETDNPKKVIPKAVNSVAWRIAVFYIGSVVLLVMLLPWTDFKAGESPFVTVLSKLGVPAAGGVMNLIVMTAALSSVNSGLYSTGRILKSLAAAGSAPKFTALMNKRGVPFGGVLLTAVVYLMGIVMNMVVPNEAFEIALEFSAVGIIAMWSMIVVCNLALYRKAKKGEMERPSYRLPGAPYTNYVTLVFLIGVLALSYFNGESGRILIYGLPGIALLLVLGWLAVRGRVRRIAEERALASGFTEPV</sequence>
<comment type="subcellular location">
    <subcellularLocation>
        <location evidence="1">Cell membrane</location>
        <topology evidence="1">Multi-pass membrane protein</topology>
    </subcellularLocation>
</comment>
<dbReference type="PANTHER" id="PTHR43495">
    <property type="entry name" value="GABA PERMEASE"/>
    <property type="match status" value="1"/>
</dbReference>
<evidence type="ECO:0000313" key="13">
    <source>
        <dbReference type="Proteomes" id="UP000440096"/>
    </source>
</evidence>
<keyword evidence="3" id="KW-0813">Transport</keyword>
<evidence type="ECO:0000259" key="11">
    <source>
        <dbReference type="Pfam" id="PF00324"/>
    </source>
</evidence>
<reference evidence="12 13" key="1">
    <citation type="submission" date="2019-11" db="EMBL/GenBank/DDBJ databases">
        <title>Draft genome of Amycolatopsis RM579.</title>
        <authorList>
            <person name="Duangmal K."/>
            <person name="Mingma R."/>
        </authorList>
    </citation>
    <scope>NUCLEOTIDE SEQUENCE [LARGE SCALE GENOMIC DNA]</scope>
    <source>
        <strain evidence="12 13">RM579</strain>
    </source>
</reference>
<dbReference type="Proteomes" id="UP000440096">
    <property type="component" value="Unassembled WGS sequence"/>
</dbReference>
<gene>
    <name evidence="12" type="ORF">GKO32_17860</name>
</gene>
<organism evidence="12 13">
    <name type="scientific">Amycolatopsis pithecellobii</name>
    <dbReference type="NCBI Taxonomy" id="664692"/>
    <lineage>
        <taxon>Bacteria</taxon>
        <taxon>Bacillati</taxon>
        <taxon>Actinomycetota</taxon>
        <taxon>Actinomycetes</taxon>
        <taxon>Pseudonocardiales</taxon>
        <taxon>Pseudonocardiaceae</taxon>
        <taxon>Amycolatopsis</taxon>
    </lineage>
</organism>
<evidence type="ECO:0000256" key="6">
    <source>
        <dbReference type="ARBA" id="ARBA00022970"/>
    </source>
</evidence>
<dbReference type="PROSITE" id="PS00218">
    <property type="entry name" value="AMINO_ACID_PERMEASE_1"/>
    <property type="match status" value="1"/>
</dbReference>
<keyword evidence="7 10" id="KW-1133">Transmembrane helix</keyword>
<protein>
    <submittedName>
        <fullName evidence="12">Amino acid permease</fullName>
    </submittedName>
</protein>
<evidence type="ECO:0000256" key="8">
    <source>
        <dbReference type="ARBA" id="ARBA00023136"/>
    </source>
</evidence>
<feature type="transmembrane region" description="Helical" evidence="10">
    <location>
        <begin position="214"/>
        <end position="239"/>
    </location>
</feature>
<evidence type="ECO:0000256" key="2">
    <source>
        <dbReference type="ARBA" id="ARBA00008583"/>
    </source>
</evidence>
<dbReference type="Pfam" id="PF00324">
    <property type="entry name" value="AA_permease"/>
    <property type="match status" value="1"/>
</dbReference>
<evidence type="ECO:0000256" key="7">
    <source>
        <dbReference type="ARBA" id="ARBA00022989"/>
    </source>
</evidence>
<feature type="transmembrane region" description="Helical" evidence="10">
    <location>
        <begin position="302"/>
        <end position="323"/>
    </location>
</feature>
<dbReference type="EMBL" id="WMBA01000026">
    <property type="protein sequence ID" value="MTD55826.1"/>
    <property type="molecule type" value="Genomic_DNA"/>
</dbReference>
<dbReference type="GO" id="GO:0055085">
    <property type="term" value="P:transmembrane transport"/>
    <property type="evidence" value="ECO:0007669"/>
    <property type="project" value="InterPro"/>
</dbReference>
<evidence type="ECO:0000256" key="9">
    <source>
        <dbReference type="SAM" id="MobiDB-lite"/>
    </source>
</evidence>
<feature type="transmembrane region" description="Helical" evidence="10">
    <location>
        <begin position="449"/>
        <end position="468"/>
    </location>
</feature>
<dbReference type="PANTHER" id="PTHR43495:SF1">
    <property type="entry name" value="L-ASPARAGINE PERMEASE"/>
    <property type="match status" value="1"/>
</dbReference>
<evidence type="ECO:0000256" key="10">
    <source>
        <dbReference type="SAM" id="Phobius"/>
    </source>
</evidence>
<dbReference type="AlphaFoldDB" id="A0A6N7Z7D9"/>
<comment type="caution">
    <text evidence="12">The sequence shown here is derived from an EMBL/GenBank/DDBJ whole genome shotgun (WGS) entry which is preliminary data.</text>
</comment>
<feature type="transmembrane region" description="Helical" evidence="10">
    <location>
        <begin position="424"/>
        <end position="443"/>
    </location>
</feature>